<dbReference type="GO" id="GO:0019934">
    <property type="term" value="P:cGMP-mediated signaling"/>
    <property type="evidence" value="ECO:0007669"/>
    <property type="project" value="TreeGrafter"/>
</dbReference>
<dbReference type="GO" id="GO:0008074">
    <property type="term" value="C:guanylate cyclase complex, soluble"/>
    <property type="evidence" value="ECO:0007669"/>
    <property type="project" value="TreeGrafter"/>
</dbReference>
<accession>A0A8S2R6L8</accession>
<evidence type="ECO:0000259" key="5">
    <source>
        <dbReference type="Pfam" id="PF07701"/>
    </source>
</evidence>
<dbReference type="InterPro" id="IPR042463">
    <property type="entry name" value="HNOB_dom_associated_sf"/>
</dbReference>
<keyword evidence="2" id="KW-0547">Nucleotide-binding</keyword>
<keyword evidence="3" id="KW-0141">cGMP biosynthesis</keyword>
<evidence type="ECO:0000256" key="1">
    <source>
        <dbReference type="ARBA" id="ARBA00012202"/>
    </source>
</evidence>
<dbReference type="PANTHER" id="PTHR45655:SF5">
    <property type="entry name" value="SOLUBLE GUANYLATE CYCLASE 89DA-RELATED"/>
    <property type="match status" value="1"/>
</dbReference>
<proteinExistence type="predicted"/>
<dbReference type="Gene3D" id="3.30.450.260">
    <property type="entry name" value="Haem NO binding associated domain"/>
    <property type="match status" value="1"/>
</dbReference>
<dbReference type="GO" id="GO:0020037">
    <property type="term" value="F:heme binding"/>
    <property type="evidence" value="ECO:0007669"/>
    <property type="project" value="InterPro"/>
</dbReference>
<dbReference type="Gene3D" id="3.90.1520.10">
    <property type="entry name" value="H-NOX domain"/>
    <property type="match status" value="1"/>
</dbReference>
<dbReference type="SUPFAM" id="SSF111126">
    <property type="entry name" value="Ligand-binding domain in the NO signalling and Golgi transport"/>
    <property type="match status" value="1"/>
</dbReference>
<dbReference type="AlphaFoldDB" id="A0A8S2R6L8"/>
<dbReference type="EMBL" id="CAJNOK010021532">
    <property type="protein sequence ID" value="CAF1333768.1"/>
    <property type="molecule type" value="Genomic_DNA"/>
</dbReference>
<reference evidence="7" key="1">
    <citation type="submission" date="2021-02" db="EMBL/GenBank/DDBJ databases">
        <authorList>
            <person name="Nowell W R."/>
        </authorList>
    </citation>
    <scope>NUCLEOTIDE SEQUENCE</scope>
</reference>
<evidence type="ECO:0000313" key="8">
    <source>
        <dbReference type="Proteomes" id="UP000682733"/>
    </source>
</evidence>
<feature type="domain" description="Heme NO-binding" evidence="4">
    <location>
        <begin position="23"/>
        <end position="126"/>
    </location>
</feature>
<dbReference type="EMBL" id="CAJOBA010043156">
    <property type="protein sequence ID" value="CAF4145113.1"/>
    <property type="molecule type" value="Genomic_DNA"/>
</dbReference>
<dbReference type="GO" id="GO:0070482">
    <property type="term" value="P:response to oxygen levels"/>
    <property type="evidence" value="ECO:0007669"/>
    <property type="project" value="TreeGrafter"/>
</dbReference>
<dbReference type="GO" id="GO:0004383">
    <property type="term" value="F:guanylate cyclase activity"/>
    <property type="evidence" value="ECO:0007669"/>
    <property type="project" value="UniProtKB-EC"/>
</dbReference>
<dbReference type="InterPro" id="IPR024096">
    <property type="entry name" value="NO_sig/Golgi_transp_ligand-bd"/>
</dbReference>
<dbReference type="GO" id="GO:0000166">
    <property type="term" value="F:nucleotide binding"/>
    <property type="evidence" value="ECO:0007669"/>
    <property type="project" value="UniProtKB-KW"/>
</dbReference>
<evidence type="ECO:0000313" key="7">
    <source>
        <dbReference type="EMBL" id="CAF4145113.1"/>
    </source>
</evidence>
<dbReference type="PANTHER" id="PTHR45655">
    <property type="entry name" value="GUANYLATE CYCLASE SOLUBLE SUBUNIT BETA-2"/>
    <property type="match status" value="1"/>
</dbReference>
<dbReference type="InterPro" id="IPR011644">
    <property type="entry name" value="Heme_NO-bd"/>
</dbReference>
<sequence length="260" mass="30240">MPGVFSVVSSELTHCLVSILQEGTTETYMEFFGKDFVRYFTNYGYDKILRVAGRQFRDFLRSIDQLHDSNRYSFPKMNSPVFHVTEEDENGVILHYKSKRRGWTGFTIGILKECAIKLFNVDIIVTIQADESSDESTHLIFRIDFNNKVKYIRGFERPKLPNITSKTFFKVFPFCIVINRKMRIFLVGQGIRHLFAPPYDKVLVGQSFGDAFALIRPDIPLQYQKILSYGSHIVFVIESKHPLRADIGRQNEEIRSTVRF</sequence>
<dbReference type="Pfam" id="PF07701">
    <property type="entry name" value="HNOBA"/>
    <property type="match status" value="1"/>
</dbReference>
<evidence type="ECO:0000256" key="2">
    <source>
        <dbReference type="ARBA" id="ARBA00022741"/>
    </source>
</evidence>
<evidence type="ECO:0000256" key="3">
    <source>
        <dbReference type="ARBA" id="ARBA00023293"/>
    </source>
</evidence>
<dbReference type="InterPro" id="IPR011645">
    <property type="entry name" value="HNOB_dom_associated"/>
</dbReference>
<dbReference type="InterPro" id="IPR038158">
    <property type="entry name" value="H-NOX_domain_sf"/>
</dbReference>
<feature type="domain" description="Haem NO binding associated" evidence="5">
    <location>
        <begin position="162"/>
        <end position="247"/>
    </location>
</feature>
<dbReference type="Proteomes" id="UP000677228">
    <property type="component" value="Unassembled WGS sequence"/>
</dbReference>
<dbReference type="EC" id="4.6.1.2" evidence="1"/>
<feature type="non-terminal residue" evidence="7">
    <location>
        <position position="1"/>
    </location>
</feature>
<evidence type="ECO:0000313" key="6">
    <source>
        <dbReference type="EMBL" id="CAF1333768.1"/>
    </source>
</evidence>
<comment type="caution">
    <text evidence="7">The sequence shown here is derived from an EMBL/GenBank/DDBJ whole genome shotgun (WGS) entry which is preliminary data.</text>
</comment>
<name>A0A8S2R6L8_9BILA</name>
<protein>
    <recommendedName>
        <fullName evidence="1">guanylate cyclase</fullName>
        <ecNumber evidence="1">4.6.1.2</ecNumber>
    </recommendedName>
</protein>
<dbReference type="Pfam" id="PF07700">
    <property type="entry name" value="HNOB"/>
    <property type="match status" value="1"/>
</dbReference>
<gene>
    <name evidence="6" type="ORF">OVA965_LOCUS30011</name>
    <name evidence="7" type="ORF">TMI583_LOCUS30806</name>
</gene>
<dbReference type="Proteomes" id="UP000682733">
    <property type="component" value="Unassembled WGS sequence"/>
</dbReference>
<organism evidence="7 8">
    <name type="scientific">Didymodactylos carnosus</name>
    <dbReference type="NCBI Taxonomy" id="1234261"/>
    <lineage>
        <taxon>Eukaryota</taxon>
        <taxon>Metazoa</taxon>
        <taxon>Spiralia</taxon>
        <taxon>Gnathifera</taxon>
        <taxon>Rotifera</taxon>
        <taxon>Eurotatoria</taxon>
        <taxon>Bdelloidea</taxon>
        <taxon>Philodinida</taxon>
        <taxon>Philodinidae</taxon>
        <taxon>Didymodactylos</taxon>
    </lineage>
</organism>
<evidence type="ECO:0000259" key="4">
    <source>
        <dbReference type="Pfam" id="PF07700"/>
    </source>
</evidence>